<dbReference type="AlphaFoldDB" id="A0A0C5X2C7"/>
<dbReference type="Proteomes" id="UP000032303">
    <property type="component" value="Chromosome 2"/>
</dbReference>
<dbReference type="STRING" id="658445.H744_2c2847"/>
<accession>A0A0C5X2C7</accession>
<organism evidence="2 3">
    <name type="scientific">Photobacterium gaetbulicola Gung47</name>
    <dbReference type="NCBI Taxonomy" id="658445"/>
    <lineage>
        <taxon>Bacteria</taxon>
        <taxon>Pseudomonadati</taxon>
        <taxon>Pseudomonadota</taxon>
        <taxon>Gammaproteobacteria</taxon>
        <taxon>Vibrionales</taxon>
        <taxon>Vibrionaceae</taxon>
        <taxon>Photobacterium</taxon>
    </lineage>
</organism>
<dbReference type="OrthoDB" id="9799278at2"/>
<reference evidence="2 3" key="1">
    <citation type="submission" date="2013-05" db="EMBL/GenBank/DDBJ databases">
        <title>Complete genome sequence of the lipase-producing bacterium Photobacterium gaetbulicola Gung47.</title>
        <authorList>
            <person name="Kim Y.-O."/>
        </authorList>
    </citation>
    <scope>NUCLEOTIDE SEQUENCE [LARGE SCALE GENOMIC DNA]</scope>
    <source>
        <strain evidence="2 3">Gung47</strain>
    </source>
</reference>
<keyword evidence="3" id="KW-1185">Reference proteome</keyword>
<evidence type="ECO:0000259" key="1">
    <source>
        <dbReference type="Pfam" id="PF04230"/>
    </source>
</evidence>
<dbReference type="EMBL" id="CP005974">
    <property type="protein sequence ID" value="AJR09500.1"/>
    <property type="molecule type" value="Genomic_DNA"/>
</dbReference>
<proteinExistence type="predicted"/>
<gene>
    <name evidence="2" type="ORF">H744_2c2847</name>
</gene>
<dbReference type="PATRIC" id="fig|658445.3.peg.4893"/>
<protein>
    <recommendedName>
        <fullName evidence="1">Polysaccharide pyruvyl transferase domain-containing protein</fullName>
    </recommendedName>
</protein>
<dbReference type="HOGENOM" id="CLU_025617_1_0_6"/>
<feature type="domain" description="Polysaccharide pyruvyl transferase" evidence="1">
    <location>
        <begin position="15"/>
        <end position="309"/>
    </location>
</feature>
<name>A0A0C5X2C7_9GAMM</name>
<dbReference type="Pfam" id="PF04230">
    <property type="entry name" value="PS_pyruv_trans"/>
    <property type="match status" value="1"/>
</dbReference>
<evidence type="ECO:0000313" key="2">
    <source>
        <dbReference type="EMBL" id="AJR09500.1"/>
    </source>
</evidence>
<evidence type="ECO:0000313" key="3">
    <source>
        <dbReference type="Proteomes" id="UP000032303"/>
    </source>
</evidence>
<sequence>MKKVGILNFHYSTHNYGAVLQAASLAKYIESLGYDVEHIDFIPQDDSKTLKRQLRTYLGKVARALKLLPPLSEKKQKGAKNNEVFDYFRYNWIKTSNEKFTTGDDLKRYNFEYDAVVVGSDQVWRPAYTTDNMMFYFLSFLPDNVRRVAYAASFGVSEWESKYNNKVNLVKKELEKFKAISVREDTGVSICEETFGVTSEHVLDPTLLVGREFFQSLLPVTSKLKYHKVVYYKLDVDAEFKLFIDKVSQSYSNSVENIYLEKTGADYSFYPVDMWVDKIAKSDVVITDSFHCVCLSILFEKEFVCIINENRGISRIKSLLHALGIEGRLFNNVNDIDFSKLEKIDYQNKVNDKLELLRESSSEFIKKALDE</sequence>
<dbReference type="InterPro" id="IPR007345">
    <property type="entry name" value="Polysacch_pyruvyl_Trfase"/>
</dbReference>
<dbReference type="KEGG" id="pgb:H744_2c2847"/>